<dbReference type="EMBL" id="BNAG01000001">
    <property type="protein sequence ID" value="GHE52096.1"/>
    <property type="molecule type" value="Genomic_DNA"/>
</dbReference>
<dbReference type="Proteomes" id="UP000658258">
    <property type="component" value="Unassembled WGS sequence"/>
</dbReference>
<organism evidence="1 2">
    <name type="scientific">Roseivirga thermotolerans</name>
    <dbReference type="NCBI Taxonomy" id="1758176"/>
    <lineage>
        <taxon>Bacteria</taxon>
        <taxon>Pseudomonadati</taxon>
        <taxon>Bacteroidota</taxon>
        <taxon>Cytophagia</taxon>
        <taxon>Cytophagales</taxon>
        <taxon>Roseivirgaceae</taxon>
        <taxon>Roseivirga</taxon>
    </lineage>
</organism>
<proteinExistence type="predicted"/>
<sequence>MLLQKSSYYKVLFIIAGLFMLSLQSKAQQPSELHVVQVSGLVMNADSTITIPGVHIYDERGRGIPTDFRGWFSKAFVAGDTLTISAIGFKNRKVVVPDSVGDRVTVIFALEEEVTQLADIEVNPFPTEELFKEAILAMNLTREQENVLNSYEPEIIRELVRTMPLEGSSSMNYRYMMNQQFQNLQYSSGPRTNPLLNPFAWANFINSLKKKKN</sequence>
<comment type="caution">
    <text evidence="1">The sequence shown here is derived from an EMBL/GenBank/DDBJ whole genome shotgun (WGS) entry which is preliminary data.</text>
</comment>
<evidence type="ECO:0000313" key="1">
    <source>
        <dbReference type="EMBL" id="GHE52096.1"/>
    </source>
</evidence>
<gene>
    <name evidence="1" type="ORF">GCM10011340_02910</name>
</gene>
<keyword evidence="2" id="KW-1185">Reference proteome</keyword>
<dbReference type="RefSeq" id="WP_189628409.1">
    <property type="nucleotide sequence ID" value="NZ_BNAG01000001.1"/>
</dbReference>
<dbReference type="InterPro" id="IPR008969">
    <property type="entry name" value="CarboxyPept-like_regulatory"/>
</dbReference>
<name>A0ABQ3I3R8_9BACT</name>
<dbReference type="SUPFAM" id="SSF49464">
    <property type="entry name" value="Carboxypeptidase regulatory domain-like"/>
    <property type="match status" value="1"/>
</dbReference>
<protein>
    <recommendedName>
        <fullName evidence="3">Membrane receptor RagA</fullName>
    </recommendedName>
</protein>
<evidence type="ECO:0000313" key="2">
    <source>
        <dbReference type="Proteomes" id="UP000658258"/>
    </source>
</evidence>
<reference evidence="2" key="1">
    <citation type="journal article" date="2019" name="Int. J. Syst. Evol. Microbiol.">
        <title>The Global Catalogue of Microorganisms (GCM) 10K type strain sequencing project: providing services to taxonomists for standard genome sequencing and annotation.</title>
        <authorList>
            <consortium name="The Broad Institute Genomics Platform"/>
            <consortium name="The Broad Institute Genome Sequencing Center for Infectious Disease"/>
            <person name="Wu L."/>
            <person name="Ma J."/>
        </authorList>
    </citation>
    <scope>NUCLEOTIDE SEQUENCE [LARGE SCALE GENOMIC DNA]</scope>
    <source>
        <strain evidence="2">CGMCC 1.15111</strain>
    </source>
</reference>
<evidence type="ECO:0008006" key="3">
    <source>
        <dbReference type="Google" id="ProtNLM"/>
    </source>
</evidence>
<accession>A0ABQ3I3R8</accession>